<evidence type="ECO:0000259" key="10">
    <source>
        <dbReference type="PROSITE" id="PS51192"/>
    </source>
</evidence>
<dbReference type="AlphaFoldDB" id="A0A1H7UKP9"/>
<reference evidence="13" key="1">
    <citation type="submission" date="2016-10" db="EMBL/GenBank/DDBJ databases">
        <authorList>
            <person name="Varghese N."/>
            <person name="Submissions S."/>
        </authorList>
    </citation>
    <scope>NUCLEOTIDE SEQUENCE [LARGE SCALE GENOMIC DNA]</scope>
    <source>
        <strain evidence="13">JS21-1</strain>
    </source>
</reference>
<dbReference type="GO" id="GO:0046872">
    <property type="term" value="F:metal ion binding"/>
    <property type="evidence" value="ECO:0007669"/>
    <property type="project" value="UniProtKB-KW"/>
</dbReference>
<dbReference type="InterPro" id="IPR027417">
    <property type="entry name" value="P-loop_NTPase"/>
</dbReference>
<sequence length="841" mass="89191">MTVTVDQPWAKLLREGDEVTAALPLADHCLDVGAAMAMVIEAWRAPLEAGAGRALSAQDVARLCALAALHDVGKANRGFQARIDPAKPPVGHTAPVAALLNHSVLKRSAAAEILHALMRDWGARQHVAAVMAHHGKPLAAFHQRAMVDTGSWTALVDEWWEKAGDAPAARVVPVIEAVRARWPLAWEAGAALPDAPRFVALFAGLVTLADWIGSDARRLPVGAPHGDAREPLRVEQVRAAAAARGFLPLDTPACDFEQAFGFPPHGFQLEAAGDEFGAVALIEAETGSGKTEAALWRWLELRRRGQVDGLFFALPTRSAAVQLHARVDAMLKRVWGTDAPEAVLAVPGYLRAGDAVGQALPDYAVRWDEPGHNERERAPDARWAAERSLNFLAARVAVGTIDQALLGILPVKHALFRAGVLSRSLLVVDEVHASDSYMAGLLERLLVHHIAVGGHALLLSATLGAAARAGLLGGAVPPLAETEAQPYPALSGSDAALRAAAGAAGAAKQVAVEVAGLIDDPQAIAGRAIEAARAGASVLVVRNSVAGAVAVAQAVAARAPELAFAVESVPTLHHGRFARDDRQRLDEAVEQAFGKSRRARGRVLIGTQTLEQSLDLDADFLVTDLAPIDVLLQRIGRLHRHRREDRGAFAQARVLVLRPAARDLSVLLGKGGGGRHGLGSVYPNLVQLEATLRVLERSPEIVIPRDNRRLVERALHPDALAAIVAGDPAWHNHAAERAGGELASAEAARRIALDLSQPFRTLTFADVEEAVVTRLGARDLLIDLPDPIASPFGGAVTRVTIPAHMARGIGARDEPRVTGPATFEIGARRYGYDQWGVHALG</sequence>
<dbReference type="Gene3D" id="1.10.3210.30">
    <property type="match status" value="1"/>
</dbReference>
<feature type="domain" description="Helicase ATP-binding" evidence="10">
    <location>
        <begin position="271"/>
        <end position="481"/>
    </location>
</feature>
<keyword evidence="3" id="KW-0540">Nuclease</keyword>
<dbReference type="GO" id="GO:0005524">
    <property type="term" value="F:ATP binding"/>
    <property type="evidence" value="ECO:0007669"/>
    <property type="project" value="UniProtKB-KW"/>
</dbReference>
<dbReference type="GO" id="GO:0003723">
    <property type="term" value="F:RNA binding"/>
    <property type="evidence" value="ECO:0007669"/>
    <property type="project" value="TreeGrafter"/>
</dbReference>
<dbReference type="SUPFAM" id="SSF52540">
    <property type="entry name" value="P-loop containing nucleoside triphosphate hydrolases"/>
    <property type="match status" value="1"/>
</dbReference>
<dbReference type="GO" id="GO:0016787">
    <property type="term" value="F:hydrolase activity"/>
    <property type="evidence" value="ECO:0007669"/>
    <property type="project" value="UniProtKB-KW"/>
</dbReference>
<evidence type="ECO:0000256" key="6">
    <source>
        <dbReference type="ARBA" id="ARBA00022801"/>
    </source>
</evidence>
<accession>A0A1H7UKP9</accession>
<dbReference type="EMBL" id="FNZZ01000007">
    <property type="protein sequence ID" value="SEL97315.1"/>
    <property type="molecule type" value="Genomic_DNA"/>
</dbReference>
<dbReference type="PROSITE" id="PS51643">
    <property type="entry name" value="HD_CAS3"/>
    <property type="match status" value="1"/>
</dbReference>
<evidence type="ECO:0000256" key="2">
    <source>
        <dbReference type="ARBA" id="ARBA00009046"/>
    </source>
</evidence>
<dbReference type="PROSITE" id="PS51192">
    <property type="entry name" value="HELICASE_ATP_BIND_1"/>
    <property type="match status" value="1"/>
</dbReference>
<comment type="similarity">
    <text evidence="1">In the N-terminal section; belongs to the CRISPR-associated nuclease Cas3-HD family.</text>
</comment>
<dbReference type="Pfam" id="PF22590">
    <property type="entry name" value="Cas3-like_C_2"/>
    <property type="match status" value="1"/>
</dbReference>
<keyword evidence="6" id="KW-0378">Hydrolase</keyword>
<evidence type="ECO:0000259" key="11">
    <source>
        <dbReference type="PROSITE" id="PS51643"/>
    </source>
</evidence>
<evidence type="ECO:0000256" key="1">
    <source>
        <dbReference type="ARBA" id="ARBA00006847"/>
    </source>
</evidence>
<keyword evidence="8" id="KW-0067">ATP-binding</keyword>
<dbReference type="NCBIfam" id="TIGR01596">
    <property type="entry name" value="cas3_HD"/>
    <property type="match status" value="1"/>
</dbReference>
<dbReference type="InterPro" id="IPR038257">
    <property type="entry name" value="CRISPR-assoc_Cas3_HD_sf"/>
</dbReference>
<dbReference type="CDD" id="cd09641">
    <property type="entry name" value="Cas3''_I"/>
    <property type="match status" value="1"/>
</dbReference>
<dbReference type="InterPro" id="IPR054712">
    <property type="entry name" value="Cas3-like_dom"/>
</dbReference>
<dbReference type="InterPro" id="IPR050547">
    <property type="entry name" value="DEAD_box_RNA_helicases"/>
</dbReference>
<comment type="similarity">
    <text evidence="2">In the central section; belongs to the CRISPR-associated helicase Cas3 family.</text>
</comment>
<organism evidence="12 13">
    <name type="scientific">Sphingomonas palmae</name>
    <dbReference type="NCBI Taxonomy" id="1855283"/>
    <lineage>
        <taxon>Bacteria</taxon>
        <taxon>Pseudomonadati</taxon>
        <taxon>Pseudomonadota</taxon>
        <taxon>Alphaproteobacteria</taxon>
        <taxon>Sphingomonadales</taxon>
        <taxon>Sphingomonadaceae</taxon>
        <taxon>Sphingomonas</taxon>
    </lineage>
</organism>
<evidence type="ECO:0000256" key="7">
    <source>
        <dbReference type="ARBA" id="ARBA00022806"/>
    </source>
</evidence>
<evidence type="ECO:0000256" key="9">
    <source>
        <dbReference type="ARBA" id="ARBA00023118"/>
    </source>
</evidence>
<keyword evidence="12" id="KW-0255">Endonuclease</keyword>
<dbReference type="Pfam" id="PF18019">
    <property type="entry name" value="Cas3_HD"/>
    <property type="match status" value="1"/>
</dbReference>
<dbReference type="PANTHER" id="PTHR47963">
    <property type="entry name" value="DEAD-BOX ATP-DEPENDENT RNA HELICASE 47, MITOCHONDRIAL"/>
    <property type="match status" value="1"/>
</dbReference>
<keyword evidence="13" id="KW-1185">Reference proteome</keyword>
<protein>
    <submittedName>
        <fullName evidence="12">CRISPR-associated endonuclease/helicase Cas3</fullName>
    </submittedName>
</protein>
<dbReference type="GO" id="GO:0004519">
    <property type="term" value="F:endonuclease activity"/>
    <property type="evidence" value="ECO:0007669"/>
    <property type="project" value="UniProtKB-KW"/>
</dbReference>
<gene>
    <name evidence="12" type="ORF">SAMN05216382_3022</name>
</gene>
<dbReference type="STRING" id="1855283.SAMN05216382_3022"/>
<keyword evidence="7 12" id="KW-0347">Helicase</keyword>
<dbReference type="SMART" id="SM00487">
    <property type="entry name" value="DEXDc"/>
    <property type="match status" value="1"/>
</dbReference>
<keyword evidence="9" id="KW-0051">Antiviral defense</keyword>
<evidence type="ECO:0000256" key="3">
    <source>
        <dbReference type="ARBA" id="ARBA00022722"/>
    </source>
</evidence>
<dbReference type="RefSeq" id="WP_177171699.1">
    <property type="nucleotide sequence ID" value="NZ_FNZZ01000007.1"/>
</dbReference>
<dbReference type="NCBIfam" id="TIGR01587">
    <property type="entry name" value="cas3_core"/>
    <property type="match status" value="1"/>
</dbReference>
<dbReference type="GO" id="GO:0051607">
    <property type="term" value="P:defense response to virus"/>
    <property type="evidence" value="ECO:0007669"/>
    <property type="project" value="UniProtKB-KW"/>
</dbReference>
<dbReference type="GO" id="GO:0003724">
    <property type="term" value="F:RNA helicase activity"/>
    <property type="evidence" value="ECO:0007669"/>
    <property type="project" value="TreeGrafter"/>
</dbReference>
<dbReference type="InterPro" id="IPR006474">
    <property type="entry name" value="Helicase_Cas3_CRISPR-ass_core"/>
</dbReference>
<dbReference type="PANTHER" id="PTHR47963:SF9">
    <property type="entry name" value="CRISPR-ASSOCIATED ENDONUCLEASE_HELICASE CAS3"/>
    <property type="match status" value="1"/>
</dbReference>
<evidence type="ECO:0000256" key="4">
    <source>
        <dbReference type="ARBA" id="ARBA00022723"/>
    </source>
</evidence>
<dbReference type="InterPro" id="IPR006483">
    <property type="entry name" value="CRISPR-assoc_Cas3_HD"/>
</dbReference>
<evidence type="ECO:0000256" key="5">
    <source>
        <dbReference type="ARBA" id="ARBA00022741"/>
    </source>
</evidence>
<evidence type="ECO:0000313" key="12">
    <source>
        <dbReference type="EMBL" id="SEL97315.1"/>
    </source>
</evidence>
<evidence type="ECO:0000256" key="8">
    <source>
        <dbReference type="ARBA" id="ARBA00022840"/>
    </source>
</evidence>
<dbReference type="Proteomes" id="UP000199214">
    <property type="component" value="Unassembled WGS sequence"/>
</dbReference>
<dbReference type="InterPro" id="IPR014001">
    <property type="entry name" value="Helicase_ATP-bd"/>
</dbReference>
<feature type="domain" description="HD Cas3-type" evidence="11">
    <location>
        <begin position="18"/>
        <end position="212"/>
    </location>
</feature>
<name>A0A1H7UKP9_9SPHN</name>
<evidence type="ECO:0000313" key="13">
    <source>
        <dbReference type="Proteomes" id="UP000199214"/>
    </source>
</evidence>
<keyword evidence="5" id="KW-0547">Nucleotide-binding</keyword>
<keyword evidence="4" id="KW-0479">Metal-binding</keyword>
<dbReference type="Gene3D" id="3.40.50.300">
    <property type="entry name" value="P-loop containing nucleotide triphosphate hydrolases"/>
    <property type="match status" value="2"/>
</dbReference>
<proteinExistence type="inferred from homology"/>